<protein>
    <submittedName>
        <fullName evidence="1">Uncharacterized protein</fullName>
    </submittedName>
</protein>
<organism evidence="1">
    <name type="scientific">marine metagenome</name>
    <dbReference type="NCBI Taxonomy" id="408172"/>
    <lineage>
        <taxon>unclassified sequences</taxon>
        <taxon>metagenomes</taxon>
        <taxon>ecological metagenomes</taxon>
    </lineage>
</organism>
<accession>A0A383AVW2</accession>
<sequence length="29" mass="3384">MFTFRKESEIETGVKVRLEESCLLVIKVV</sequence>
<gene>
    <name evidence="1" type="ORF">METZ01_LOCUS464831</name>
</gene>
<evidence type="ECO:0000313" key="1">
    <source>
        <dbReference type="EMBL" id="SVE11977.1"/>
    </source>
</evidence>
<name>A0A383AVW2_9ZZZZ</name>
<reference evidence="1" key="1">
    <citation type="submission" date="2018-05" db="EMBL/GenBank/DDBJ databases">
        <authorList>
            <person name="Lanie J.A."/>
            <person name="Ng W.-L."/>
            <person name="Kazmierczak K.M."/>
            <person name="Andrzejewski T.M."/>
            <person name="Davidsen T.M."/>
            <person name="Wayne K.J."/>
            <person name="Tettelin H."/>
            <person name="Glass J.I."/>
            <person name="Rusch D."/>
            <person name="Podicherti R."/>
            <person name="Tsui H.-C.T."/>
            <person name="Winkler M.E."/>
        </authorList>
    </citation>
    <scope>NUCLEOTIDE SEQUENCE</scope>
</reference>
<dbReference type="EMBL" id="UINC01195417">
    <property type="protein sequence ID" value="SVE11977.1"/>
    <property type="molecule type" value="Genomic_DNA"/>
</dbReference>
<dbReference type="AlphaFoldDB" id="A0A383AVW2"/>
<proteinExistence type="predicted"/>